<comment type="cofactor">
    <cofactor evidence="16">
        <name>NH4(+)</name>
        <dbReference type="ChEBI" id="CHEBI:28938"/>
    </cofactor>
    <cofactor evidence="16">
        <name>K(+)</name>
        <dbReference type="ChEBI" id="CHEBI:29103"/>
    </cofactor>
    <text evidence="16">A monovalent cation. Ammonium or potassium.</text>
</comment>
<accession>A0A1T4QUP9</accession>
<name>A0A1T4QUP9_9FIRM</name>
<feature type="binding site" evidence="16">
    <location>
        <position position="132"/>
    </location>
    <ligand>
        <name>ATP</name>
        <dbReference type="ChEBI" id="CHEBI:30616"/>
    </ligand>
</feature>
<dbReference type="HAMAP" id="MF_01274">
    <property type="entry name" value="Pantothen_kinase_3"/>
    <property type="match status" value="1"/>
</dbReference>
<protein>
    <recommendedName>
        <fullName evidence="15 16">Type III pantothenate kinase</fullName>
        <ecNumber evidence="6 16">2.7.1.33</ecNumber>
    </recommendedName>
    <alternativeName>
        <fullName evidence="16">PanK-III</fullName>
    </alternativeName>
    <alternativeName>
        <fullName evidence="16">Pantothenic acid kinase</fullName>
    </alternativeName>
</protein>
<evidence type="ECO:0000256" key="6">
    <source>
        <dbReference type="ARBA" id="ARBA00012102"/>
    </source>
</evidence>
<sequence>MILAIDVGNTNTVLGVFDDDELIVDWRVATERDKTADEYGMLFFDLFNYNDIDADKIDKIIISCVVPPVVNALEEVAIKYFGLKPLIIGPGVKTGINIEMDNPKEVGADRIVNAIAAYKLYGGPVIVVDFGTATTFCLISKDGDYLGGVIAPGINISMEALFNYADKLPKVELNKSRNIIGKNTIDSLKSGIIYGAIGQVDGVVRRIKGEVGQETEVIATGGLAELVSADSEEIDRINPLLTLHGLRMVVDLNS</sequence>
<dbReference type="OrthoDB" id="9804707at2"/>
<evidence type="ECO:0000256" key="15">
    <source>
        <dbReference type="ARBA" id="ARBA00040883"/>
    </source>
</evidence>
<dbReference type="Proteomes" id="UP000190625">
    <property type="component" value="Unassembled WGS sequence"/>
</dbReference>
<evidence type="ECO:0000256" key="12">
    <source>
        <dbReference type="ARBA" id="ARBA00022958"/>
    </source>
</evidence>
<proteinExistence type="inferred from homology"/>
<evidence type="ECO:0000313" key="17">
    <source>
        <dbReference type="EMBL" id="SKA07473.1"/>
    </source>
</evidence>
<evidence type="ECO:0000256" key="8">
    <source>
        <dbReference type="ARBA" id="ARBA00022679"/>
    </source>
</evidence>
<dbReference type="GO" id="GO:0004594">
    <property type="term" value="F:pantothenate kinase activity"/>
    <property type="evidence" value="ECO:0007669"/>
    <property type="project" value="UniProtKB-UniRule"/>
</dbReference>
<keyword evidence="16" id="KW-0479">Metal-binding</keyword>
<dbReference type="UniPathway" id="UPA00241">
    <property type="reaction ID" value="UER00352"/>
</dbReference>
<dbReference type="GO" id="GO:0046872">
    <property type="term" value="F:metal ion binding"/>
    <property type="evidence" value="ECO:0007669"/>
    <property type="project" value="UniProtKB-KW"/>
</dbReference>
<dbReference type="Gene3D" id="3.30.420.40">
    <property type="match status" value="2"/>
</dbReference>
<keyword evidence="9 16" id="KW-0547">Nucleotide-binding</keyword>
<evidence type="ECO:0000256" key="11">
    <source>
        <dbReference type="ARBA" id="ARBA00022840"/>
    </source>
</evidence>
<evidence type="ECO:0000313" key="18">
    <source>
        <dbReference type="Proteomes" id="UP000190625"/>
    </source>
</evidence>
<evidence type="ECO:0000256" key="4">
    <source>
        <dbReference type="ARBA" id="ARBA00005225"/>
    </source>
</evidence>
<evidence type="ECO:0000256" key="7">
    <source>
        <dbReference type="ARBA" id="ARBA00022490"/>
    </source>
</evidence>
<evidence type="ECO:0000256" key="10">
    <source>
        <dbReference type="ARBA" id="ARBA00022777"/>
    </source>
</evidence>
<comment type="cofactor">
    <cofactor evidence="2">
        <name>K(+)</name>
        <dbReference type="ChEBI" id="CHEBI:29103"/>
    </cofactor>
</comment>
<dbReference type="RefSeq" id="WP_078811091.1">
    <property type="nucleotide sequence ID" value="NZ_FUWM01000033.1"/>
</dbReference>
<evidence type="ECO:0000256" key="13">
    <source>
        <dbReference type="ARBA" id="ARBA00022993"/>
    </source>
</evidence>
<reference evidence="18" key="1">
    <citation type="submission" date="2017-02" db="EMBL/GenBank/DDBJ databases">
        <authorList>
            <person name="Varghese N."/>
            <person name="Submissions S."/>
        </authorList>
    </citation>
    <scope>NUCLEOTIDE SEQUENCE [LARGE SCALE GENOMIC DNA]</scope>
    <source>
        <strain evidence="18">ATCC BAA-73</strain>
    </source>
</reference>
<dbReference type="EMBL" id="FUWM01000033">
    <property type="protein sequence ID" value="SKA07473.1"/>
    <property type="molecule type" value="Genomic_DNA"/>
</dbReference>
<dbReference type="GO" id="GO:0015937">
    <property type="term" value="P:coenzyme A biosynthetic process"/>
    <property type="evidence" value="ECO:0007669"/>
    <property type="project" value="UniProtKB-UniRule"/>
</dbReference>
<evidence type="ECO:0000256" key="14">
    <source>
        <dbReference type="ARBA" id="ARBA00038036"/>
    </source>
</evidence>
<dbReference type="Pfam" id="PF03309">
    <property type="entry name" value="Pan_kinase"/>
    <property type="match status" value="1"/>
</dbReference>
<dbReference type="CDD" id="cd24015">
    <property type="entry name" value="ASKHA_NBD_PanK-III"/>
    <property type="match status" value="1"/>
</dbReference>
<feature type="binding site" evidence="16">
    <location>
        <begin position="107"/>
        <end position="110"/>
    </location>
    <ligand>
        <name>substrate</name>
    </ligand>
</feature>
<evidence type="ECO:0000256" key="9">
    <source>
        <dbReference type="ARBA" id="ARBA00022741"/>
    </source>
</evidence>
<dbReference type="InterPro" id="IPR043129">
    <property type="entry name" value="ATPase_NBD"/>
</dbReference>
<keyword evidence="18" id="KW-1185">Reference proteome</keyword>
<comment type="function">
    <text evidence="16">Catalyzes the phosphorylation of pantothenate (Pan), the first step in CoA biosynthesis.</text>
</comment>
<feature type="binding site" evidence="16">
    <location>
        <begin position="6"/>
        <end position="13"/>
    </location>
    <ligand>
        <name>ATP</name>
        <dbReference type="ChEBI" id="CHEBI:30616"/>
    </ligand>
</feature>
<dbReference type="GO" id="GO:0005737">
    <property type="term" value="C:cytoplasm"/>
    <property type="evidence" value="ECO:0007669"/>
    <property type="project" value="UniProtKB-SubCell"/>
</dbReference>
<comment type="pathway">
    <text evidence="4 16">Cofactor biosynthesis; coenzyme A biosynthesis; CoA from (R)-pantothenate: step 1/5.</text>
</comment>
<dbReference type="EC" id="2.7.1.33" evidence="6 16"/>
<dbReference type="PANTHER" id="PTHR34265:SF1">
    <property type="entry name" value="TYPE III PANTOTHENATE KINASE"/>
    <property type="match status" value="1"/>
</dbReference>
<dbReference type="NCBIfam" id="NF009855">
    <property type="entry name" value="PRK13321.1"/>
    <property type="match status" value="1"/>
</dbReference>
<keyword evidence="13 16" id="KW-0173">Coenzyme A biosynthesis</keyword>
<dbReference type="AlphaFoldDB" id="A0A1T4QUP9"/>
<comment type="subunit">
    <text evidence="5 16">Homodimer.</text>
</comment>
<dbReference type="STRING" id="142842.SAMN02745118_02703"/>
<comment type="caution">
    <text evidence="16">Lacks conserved residue(s) required for the propagation of feature annotation.</text>
</comment>
<evidence type="ECO:0000256" key="1">
    <source>
        <dbReference type="ARBA" id="ARBA00001206"/>
    </source>
</evidence>
<keyword evidence="11 16" id="KW-0067">ATP-binding</keyword>
<dbReference type="NCBIfam" id="NF009848">
    <property type="entry name" value="PRK13318.1-6"/>
    <property type="match status" value="1"/>
</dbReference>
<feature type="active site" description="Proton acceptor" evidence="16">
    <location>
        <position position="109"/>
    </location>
</feature>
<dbReference type="NCBIfam" id="TIGR00671">
    <property type="entry name" value="baf"/>
    <property type="match status" value="1"/>
</dbReference>
<keyword evidence="10 16" id="KW-0418">Kinase</keyword>
<gene>
    <name evidence="16" type="primary">coaX</name>
    <name evidence="17" type="ORF">SAMN02745118_02703</name>
</gene>
<evidence type="ECO:0000256" key="5">
    <source>
        <dbReference type="ARBA" id="ARBA00011738"/>
    </source>
</evidence>
<organism evidence="17 18">
    <name type="scientific">Selenihalanaerobacter shriftii</name>
    <dbReference type="NCBI Taxonomy" id="142842"/>
    <lineage>
        <taxon>Bacteria</taxon>
        <taxon>Bacillati</taxon>
        <taxon>Bacillota</taxon>
        <taxon>Clostridia</taxon>
        <taxon>Halanaerobiales</taxon>
        <taxon>Halobacteroidaceae</taxon>
        <taxon>Selenihalanaerobacter</taxon>
    </lineage>
</organism>
<evidence type="ECO:0000256" key="16">
    <source>
        <dbReference type="HAMAP-Rule" id="MF_01274"/>
    </source>
</evidence>
<evidence type="ECO:0000256" key="3">
    <source>
        <dbReference type="ARBA" id="ARBA00004496"/>
    </source>
</evidence>
<feature type="binding site" evidence="16">
    <location>
        <position position="129"/>
    </location>
    <ligand>
        <name>K(+)</name>
        <dbReference type="ChEBI" id="CHEBI:29103"/>
    </ligand>
</feature>
<dbReference type="SUPFAM" id="SSF53067">
    <property type="entry name" value="Actin-like ATPase domain"/>
    <property type="match status" value="2"/>
</dbReference>
<comment type="similarity">
    <text evidence="14 16">Belongs to the type III pantothenate kinase family.</text>
</comment>
<keyword evidence="12 16" id="KW-0630">Potassium</keyword>
<keyword evidence="7 16" id="KW-0963">Cytoplasm</keyword>
<dbReference type="GO" id="GO:0005524">
    <property type="term" value="F:ATP binding"/>
    <property type="evidence" value="ECO:0007669"/>
    <property type="project" value="UniProtKB-UniRule"/>
</dbReference>
<dbReference type="InterPro" id="IPR004619">
    <property type="entry name" value="Type_III_PanK"/>
</dbReference>
<evidence type="ECO:0000256" key="2">
    <source>
        <dbReference type="ARBA" id="ARBA00001958"/>
    </source>
</evidence>
<keyword evidence="8 16" id="KW-0808">Transferase</keyword>
<comment type="subcellular location">
    <subcellularLocation>
        <location evidence="3 16">Cytoplasm</location>
    </subcellularLocation>
</comment>
<dbReference type="PANTHER" id="PTHR34265">
    <property type="entry name" value="TYPE III PANTOTHENATE KINASE"/>
    <property type="match status" value="1"/>
</dbReference>
<comment type="catalytic activity">
    <reaction evidence="1 16">
        <text>(R)-pantothenate + ATP = (R)-4'-phosphopantothenate + ADP + H(+)</text>
        <dbReference type="Rhea" id="RHEA:16373"/>
        <dbReference type="ChEBI" id="CHEBI:10986"/>
        <dbReference type="ChEBI" id="CHEBI:15378"/>
        <dbReference type="ChEBI" id="CHEBI:29032"/>
        <dbReference type="ChEBI" id="CHEBI:30616"/>
        <dbReference type="ChEBI" id="CHEBI:456216"/>
        <dbReference type="EC" id="2.7.1.33"/>
    </reaction>
</comment>
<feature type="binding site" evidence="16">
    <location>
        <position position="184"/>
    </location>
    <ligand>
        <name>substrate</name>
    </ligand>
</feature>